<reference evidence="1 2" key="1">
    <citation type="submission" date="2009-11" db="EMBL/GenBank/DDBJ databases">
        <title>Annotation of Allomyces macrogynus ATCC 38327.</title>
        <authorList>
            <consortium name="The Broad Institute Genome Sequencing Platform"/>
            <person name="Russ C."/>
            <person name="Cuomo C."/>
            <person name="Burger G."/>
            <person name="Gray M.W."/>
            <person name="Holland P.W.H."/>
            <person name="King N."/>
            <person name="Lang F.B.F."/>
            <person name="Roger A.J."/>
            <person name="Ruiz-Trillo I."/>
            <person name="Young S.K."/>
            <person name="Zeng Q."/>
            <person name="Gargeya S."/>
            <person name="Fitzgerald M."/>
            <person name="Haas B."/>
            <person name="Abouelleil A."/>
            <person name="Alvarado L."/>
            <person name="Arachchi H.M."/>
            <person name="Berlin A."/>
            <person name="Chapman S.B."/>
            <person name="Gearin G."/>
            <person name="Goldberg J."/>
            <person name="Griggs A."/>
            <person name="Gujja S."/>
            <person name="Hansen M."/>
            <person name="Heiman D."/>
            <person name="Howarth C."/>
            <person name="Larimer J."/>
            <person name="Lui A."/>
            <person name="MacDonald P.J.P."/>
            <person name="McCowen C."/>
            <person name="Montmayeur A."/>
            <person name="Murphy C."/>
            <person name="Neiman D."/>
            <person name="Pearson M."/>
            <person name="Priest M."/>
            <person name="Roberts A."/>
            <person name="Saif S."/>
            <person name="Shea T."/>
            <person name="Sisk P."/>
            <person name="Stolte C."/>
            <person name="Sykes S."/>
            <person name="Wortman J."/>
            <person name="Nusbaum C."/>
            <person name="Birren B."/>
        </authorList>
    </citation>
    <scope>NUCLEOTIDE SEQUENCE [LARGE SCALE GENOMIC DNA]</scope>
    <source>
        <strain evidence="1 2">ATCC 38327</strain>
    </source>
</reference>
<keyword evidence="2" id="KW-1185">Reference proteome</keyword>
<reference evidence="2" key="2">
    <citation type="submission" date="2009-11" db="EMBL/GenBank/DDBJ databases">
        <title>The Genome Sequence of Allomyces macrogynus strain ATCC 38327.</title>
        <authorList>
            <consortium name="The Broad Institute Genome Sequencing Platform"/>
            <person name="Russ C."/>
            <person name="Cuomo C."/>
            <person name="Shea T."/>
            <person name="Young S.K."/>
            <person name="Zeng Q."/>
            <person name="Koehrsen M."/>
            <person name="Haas B."/>
            <person name="Borodovsky M."/>
            <person name="Guigo R."/>
            <person name="Alvarado L."/>
            <person name="Berlin A."/>
            <person name="Borenstein D."/>
            <person name="Chen Z."/>
            <person name="Engels R."/>
            <person name="Freedman E."/>
            <person name="Gellesch M."/>
            <person name="Goldberg J."/>
            <person name="Griggs A."/>
            <person name="Gujja S."/>
            <person name="Heiman D."/>
            <person name="Hepburn T."/>
            <person name="Howarth C."/>
            <person name="Jen D."/>
            <person name="Larson L."/>
            <person name="Lewis B."/>
            <person name="Mehta T."/>
            <person name="Park D."/>
            <person name="Pearson M."/>
            <person name="Roberts A."/>
            <person name="Saif S."/>
            <person name="Shenoy N."/>
            <person name="Sisk P."/>
            <person name="Stolte C."/>
            <person name="Sykes S."/>
            <person name="Walk T."/>
            <person name="White J."/>
            <person name="Yandava C."/>
            <person name="Burger G."/>
            <person name="Gray M.W."/>
            <person name="Holland P.W.H."/>
            <person name="King N."/>
            <person name="Lang F.B.F."/>
            <person name="Roger A.J."/>
            <person name="Ruiz-Trillo I."/>
            <person name="Lander E."/>
            <person name="Nusbaum C."/>
        </authorList>
    </citation>
    <scope>NUCLEOTIDE SEQUENCE [LARGE SCALE GENOMIC DNA]</scope>
    <source>
        <strain evidence="2">ATCC 38327</strain>
    </source>
</reference>
<dbReference type="Proteomes" id="UP000054350">
    <property type="component" value="Unassembled WGS sequence"/>
</dbReference>
<dbReference type="VEuPathDB" id="FungiDB:AMAG_20776"/>
<evidence type="ECO:0000313" key="2">
    <source>
        <dbReference type="Proteomes" id="UP000054350"/>
    </source>
</evidence>
<accession>A0A0L0TFJ3</accession>
<dbReference type="AlphaFoldDB" id="A0A0L0TFJ3"/>
<dbReference type="EMBL" id="GG745400">
    <property type="protein sequence ID" value="KNE73384.1"/>
    <property type="molecule type" value="Genomic_DNA"/>
</dbReference>
<sequence>MCPCASQRDAIAESPACLRSNVKAIHVDGATMTAGLWIFTPGCECACGSSLSWMRRWPFRVTCTGAARCARQLRTPRVYVHAHRRRRCAPSCSSRRRGPLPRMALPRSLSSRRVDLGSLAIRPGHNQPGHRARTCRANEPLRLVRVLSCTVPQHAWRALHDARTGARRDHAQYERHAPARHVPGATLKVCCCRTALCCTWCRPLNQPAAIPRRRPAGRVVVAVSISRSS</sequence>
<name>A0A0L0TFJ3_ALLM3</name>
<gene>
    <name evidence="1" type="ORF">AMAG_20776</name>
</gene>
<evidence type="ECO:0000313" key="1">
    <source>
        <dbReference type="EMBL" id="KNE73384.1"/>
    </source>
</evidence>
<organism evidence="1 2">
    <name type="scientific">Allomyces macrogynus (strain ATCC 38327)</name>
    <name type="common">Allomyces javanicus var. macrogynus</name>
    <dbReference type="NCBI Taxonomy" id="578462"/>
    <lineage>
        <taxon>Eukaryota</taxon>
        <taxon>Fungi</taxon>
        <taxon>Fungi incertae sedis</taxon>
        <taxon>Blastocladiomycota</taxon>
        <taxon>Blastocladiomycetes</taxon>
        <taxon>Blastocladiales</taxon>
        <taxon>Blastocladiaceae</taxon>
        <taxon>Allomyces</taxon>
    </lineage>
</organism>
<protein>
    <submittedName>
        <fullName evidence="1">Uncharacterized protein</fullName>
    </submittedName>
</protein>
<proteinExistence type="predicted"/>